<dbReference type="InterPro" id="IPR020578">
    <property type="entry name" value="Aminotrans_V_PyrdxlP_BS"/>
</dbReference>
<dbReference type="Gene3D" id="3.40.640.10">
    <property type="entry name" value="Type I PLP-dependent aspartate aminotransferase-like (Major domain)"/>
    <property type="match status" value="1"/>
</dbReference>
<dbReference type="SUPFAM" id="SSF53383">
    <property type="entry name" value="PLP-dependent transferases"/>
    <property type="match status" value="1"/>
</dbReference>
<comment type="cofactor">
    <cofactor evidence="1 5 7">
        <name>pyridoxal 5'-phosphate</name>
        <dbReference type="ChEBI" id="CHEBI:597326"/>
    </cofactor>
</comment>
<feature type="domain" description="Aminotransferase class V" evidence="8">
    <location>
        <begin position="27"/>
        <end position="283"/>
    </location>
</feature>
<evidence type="ECO:0000256" key="5">
    <source>
        <dbReference type="PIRSR" id="PIRSR000524-50"/>
    </source>
</evidence>
<dbReference type="EMBL" id="DRNB01000017">
    <property type="protein sequence ID" value="HHJ63396.1"/>
    <property type="molecule type" value="Genomic_DNA"/>
</dbReference>
<evidence type="ECO:0000256" key="2">
    <source>
        <dbReference type="ARBA" id="ARBA00009236"/>
    </source>
</evidence>
<evidence type="ECO:0000256" key="7">
    <source>
        <dbReference type="RuleBase" id="RU004504"/>
    </source>
</evidence>
<feature type="modified residue" description="N6-(pyridoxal phosphate)lysine" evidence="5">
    <location>
        <position position="191"/>
    </location>
</feature>
<dbReference type="GO" id="GO:0019265">
    <property type="term" value="P:glycine biosynthetic process, by transamination of glyoxylate"/>
    <property type="evidence" value="ECO:0007669"/>
    <property type="project" value="TreeGrafter"/>
</dbReference>
<organism evidence="9">
    <name type="scientific">Aquifex aeolicus</name>
    <dbReference type="NCBI Taxonomy" id="63363"/>
    <lineage>
        <taxon>Bacteria</taxon>
        <taxon>Pseudomonadati</taxon>
        <taxon>Aquificota</taxon>
        <taxon>Aquificia</taxon>
        <taxon>Aquificales</taxon>
        <taxon>Aquificaceae</taxon>
        <taxon>Aquifex</taxon>
    </lineage>
</organism>
<dbReference type="PANTHER" id="PTHR21152:SF40">
    <property type="entry name" value="ALANINE--GLYOXYLATE AMINOTRANSFERASE"/>
    <property type="match status" value="1"/>
</dbReference>
<reference evidence="9" key="1">
    <citation type="journal article" date="2020" name="mSystems">
        <title>Genome- and Community-Level Interaction Insights into Carbon Utilization and Element Cycling Functions of Hydrothermarchaeota in Hydrothermal Sediment.</title>
        <authorList>
            <person name="Zhou Z."/>
            <person name="Liu Y."/>
            <person name="Xu W."/>
            <person name="Pan J."/>
            <person name="Luo Z.H."/>
            <person name="Li M."/>
        </authorList>
    </citation>
    <scope>NUCLEOTIDE SEQUENCE [LARGE SCALE GENOMIC DNA]</scope>
    <source>
        <strain evidence="9">HyVt-501</strain>
    </source>
</reference>
<feature type="binding site" evidence="4">
    <location>
        <position position="329"/>
    </location>
    <ligand>
        <name>substrate</name>
    </ligand>
</feature>
<dbReference type="InterPro" id="IPR024169">
    <property type="entry name" value="SP_NH2Trfase/AEP_transaminase"/>
</dbReference>
<keyword evidence="9" id="KW-0808">Transferase</keyword>
<keyword evidence="3 5" id="KW-0663">Pyridoxal phosphate</keyword>
<gene>
    <name evidence="9" type="ORF">ENJ61_00655</name>
</gene>
<protein>
    <submittedName>
        <fullName evidence="9">Alanine--glyoxylate aminotransferase family protein</fullName>
    </submittedName>
</protein>
<dbReference type="Proteomes" id="UP000885792">
    <property type="component" value="Unassembled WGS sequence"/>
</dbReference>
<keyword evidence="9" id="KW-0032">Aminotransferase</keyword>
<dbReference type="InterPro" id="IPR015424">
    <property type="entry name" value="PyrdxlP-dep_Trfase"/>
</dbReference>
<evidence type="ECO:0000256" key="4">
    <source>
        <dbReference type="PIRSR" id="PIRSR000524-1"/>
    </source>
</evidence>
<dbReference type="PANTHER" id="PTHR21152">
    <property type="entry name" value="AMINOTRANSFERASE CLASS V"/>
    <property type="match status" value="1"/>
</dbReference>
<evidence type="ECO:0000256" key="1">
    <source>
        <dbReference type="ARBA" id="ARBA00001933"/>
    </source>
</evidence>
<dbReference type="Gene3D" id="3.90.1150.10">
    <property type="entry name" value="Aspartate Aminotransferase, domain 1"/>
    <property type="match status" value="1"/>
</dbReference>
<dbReference type="InterPro" id="IPR015421">
    <property type="entry name" value="PyrdxlP-dep_Trfase_major"/>
</dbReference>
<dbReference type="GO" id="GO:0004760">
    <property type="term" value="F:L-serine-pyruvate transaminase activity"/>
    <property type="evidence" value="ECO:0007669"/>
    <property type="project" value="TreeGrafter"/>
</dbReference>
<dbReference type="InterPro" id="IPR015422">
    <property type="entry name" value="PyrdxlP-dep_Trfase_small"/>
</dbReference>
<comment type="caution">
    <text evidence="9">The sequence shown here is derived from an EMBL/GenBank/DDBJ whole genome shotgun (WGS) entry which is preliminary data.</text>
</comment>
<dbReference type="PIRSF" id="PIRSF000524">
    <property type="entry name" value="SPT"/>
    <property type="match status" value="1"/>
</dbReference>
<evidence type="ECO:0000313" key="9">
    <source>
        <dbReference type="EMBL" id="HHJ63396.1"/>
    </source>
</evidence>
<dbReference type="InterPro" id="IPR000192">
    <property type="entry name" value="Aminotrans_V_dom"/>
</dbReference>
<sequence>MKGERLFTPGPVEVPDRVRRVLGGQIIHHRTPEFREAFLETRELFKQLVDCKEDNFVFFASSGTGAMEASVLNFFEEGEKVIAVVGGKFGERWAELGNRWKLKVVEHRVEWGKSVDPDDLRKLLREHPDCRGILVQMSESSTGAYHDVRAIARITAETDTLLVVDAITALGVYNLKPHEWGLDVVVGGSQKAFMLPPGLSMLWFSEKAKERLRDRAYYFSVREELKKQREGQTAWTPAVSLILAFRESLSMLLELGMEEVERRYKLISDGLGKALGALGLRRFPENPSLSLTAVMPPESVPADAIRREMLGMGVRIAGGQGKLKGKIFRISHMGADPLDMVVPLSALEIALERLGWRLKHGEAVGAYLKNVSAEL</sequence>
<dbReference type="Pfam" id="PF00266">
    <property type="entry name" value="Aminotran_5"/>
    <property type="match status" value="1"/>
</dbReference>
<evidence type="ECO:0000259" key="8">
    <source>
        <dbReference type="Pfam" id="PF00266"/>
    </source>
</evidence>
<dbReference type="GO" id="GO:0008453">
    <property type="term" value="F:alanine-glyoxylate transaminase activity"/>
    <property type="evidence" value="ECO:0007669"/>
    <property type="project" value="TreeGrafter"/>
</dbReference>
<dbReference type="AlphaFoldDB" id="A0A7C5PYH7"/>
<accession>A0A7C5PYH7</accession>
<evidence type="ECO:0000256" key="6">
    <source>
        <dbReference type="RuleBase" id="RU004075"/>
    </source>
</evidence>
<comment type="similarity">
    <text evidence="2 6">Belongs to the class-V pyridoxal-phosphate-dependent aminotransferase family.</text>
</comment>
<evidence type="ECO:0000256" key="3">
    <source>
        <dbReference type="ARBA" id="ARBA00022898"/>
    </source>
</evidence>
<name>A0A7C5PYH7_AQUAO</name>
<dbReference type="PROSITE" id="PS00595">
    <property type="entry name" value="AA_TRANSFER_CLASS_5"/>
    <property type="match status" value="1"/>
</dbReference>
<dbReference type="FunFam" id="3.40.640.10:FF:000054">
    <property type="entry name" value="Serine--glyoxylate aminotransferase"/>
    <property type="match status" value="1"/>
</dbReference>
<proteinExistence type="inferred from homology"/>